<gene>
    <name evidence="3" type="ORF">EYC84_004297</name>
</gene>
<dbReference type="GO" id="GO:0006396">
    <property type="term" value="P:RNA processing"/>
    <property type="evidence" value="ECO:0007669"/>
    <property type="project" value="InterPro"/>
</dbReference>
<protein>
    <recommendedName>
        <fullName evidence="2">RNase III domain-containing protein</fullName>
    </recommendedName>
</protein>
<evidence type="ECO:0000313" key="3">
    <source>
        <dbReference type="EMBL" id="KAA8575081.1"/>
    </source>
</evidence>
<dbReference type="AlphaFoldDB" id="A0A5M9K0N0"/>
<reference evidence="3 4" key="1">
    <citation type="submission" date="2019-06" db="EMBL/GenBank/DDBJ databases">
        <title>Genome Sequence of the Brown Rot Fungal Pathogen Monilinia fructicola.</title>
        <authorList>
            <person name="De Miccolis Angelini R.M."/>
            <person name="Landi L."/>
            <person name="Abate D."/>
            <person name="Pollastro S."/>
            <person name="Romanazzi G."/>
            <person name="Faretra F."/>
        </authorList>
    </citation>
    <scope>NUCLEOTIDE SEQUENCE [LARGE SCALE GENOMIC DNA]</scope>
    <source>
        <strain evidence="3 4">Mfrc123</strain>
    </source>
</reference>
<sequence length="312" mass="34363">MNAKDVSSKLQTIAPKFHSRETFQPYHDAVGEPSNTDIVQPKEWEDYEENTGATKLFHNVDAGPSSTSASLARQRCHLPLHAQIPIASPTPIPTSSPLHPVPLPLPPTAPAPNLPPPLPPPAVSSSTKRTMRLQPRGIHHFNPAANENWREILQAYLSYTFQDPDILEEALEEPHNGVTRVGNTMRTCMDGNEAMSKLGERVIKLVLGEQYYLLSVPEASASQITNRILDRTSLCTHPTIASCIRAQPSIPRRWSNIKELIKEDLREDSTRIVSRAVKAVIGAVFLDGGMDSAKKVMENLQMGIRMPPGGRG</sequence>
<feature type="domain" description="RNase III" evidence="2">
    <location>
        <begin position="191"/>
        <end position="299"/>
    </location>
</feature>
<organism evidence="3 4">
    <name type="scientific">Monilinia fructicola</name>
    <name type="common">Brown rot fungus</name>
    <name type="synonym">Ciboria fructicola</name>
    <dbReference type="NCBI Taxonomy" id="38448"/>
    <lineage>
        <taxon>Eukaryota</taxon>
        <taxon>Fungi</taxon>
        <taxon>Dikarya</taxon>
        <taxon>Ascomycota</taxon>
        <taxon>Pezizomycotina</taxon>
        <taxon>Leotiomycetes</taxon>
        <taxon>Helotiales</taxon>
        <taxon>Sclerotiniaceae</taxon>
        <taxon>Monilinia</taxon>
    </lineage>
</organism>
<dbReference type="InterPro" id="IPR000999">
    <property type="entry name" value="RNase_III_dom"/>
</dbReference>
<dbReference type="Proteomes" id="UP000322873">
    <property type="component" value="Unassembled WGS sequence"/>
</dbReference>
<evidence type="ECO:0000313" key="4">
    <source>
        <dbReference type="Proteomes" id="UP000322873"/>
    </source>
</evidence>
<dbReference type="Pfam" id="PF14622">
    <property type="entry name" value="Ribonucleas_3_3"/>
    <property type="match status" value="1"/>
</dbReference>
<name>A0A5M9K0N0_MONFR</name>
<dbReference type="GO" id="GO:0004525">
    <property type="term" value="F:ribonuclease III activity"/>
    <property type="evidence" value="ECO:0007669"/>
    <property type="project" value="InterPro"/>
</dbReference>
<dbReference type="Gene3D" id="1.10.1520.10">
    <property type="entry name" value="Ribonuclease III domain"/>
    <property type="match status" value="1"/>
</dbReference>
<accession>A0A5M9K0N0</accession>
<evidence type="ECO:0000259" key="2">
    <source>
        <dbReference type="Pfam" id="PF14622"/>
    </source>
</evidence>
<evidence type="ECO:0000256" key="1">
    <source>
        <dbReference type="SAM" id="MobiDB-lite"/>
    </source>
</evidence>
<feature type="compositionally biased region" description="Pro residues" evidence="1">
    <location>
        <begin position="88"/>
        <end position="122"/>
    </location>
</feature>
<proteinExistence type="predicted"/>
<keyword evidence="4" id="KW-1185">Reference proteome</keyword>
<dbReference type="EMBL" id="VICG01000002">
    <property type="protein sequence ID" value="KAA8575081.1"/>
    <property type="molecule type" value="Genomic_DNA"/>
</dbReference>
<comment type="caution">
    <text evidence="3">The sequence shown here is derived from an EMBL/GenBank/DDBJ whole genome shotgun (WGS) entry which is preliminary data.</text>
</comment>
<dbReference type="VEuPathDB" id="FungiDB:MFRU_002g03090"/>
<dbReference type="SUPFAM" id="SSF69065">
    <property type="entry name" value="RNase III domain-like"/>
    <property type="match status" value="1"/>
</dbReference>
<dbReference type="InterPro" id="IPR036389">
    <property type="entry name" value="RNase_III_sf"/>
</dbReference>
<feature type="region of interest" description="Disordered" evidence="1">
    <location>
        <begin position="87"/>
        <end position="126"/>
    </location>
</feature>